<dbReference type="AlphaFoldDB" id="A0A0S4JIM3"/>
<feature type="transmembrane region" description="Helical" evidence="1">
    <location>
        <begin position="243"/>
        <end position="264"/>
    </location>
</feature>
<dbReference type="InterPro" id="IPR029063">
    <property type="entry name" value="SAM-dependent_MTases_sf"/>
</dbReference>
<name>A0A0S4JIM3_BODSA</name>
<feature type="domain" description="Methyltransferase FkbM" evidence="2">
    <location>
        <begin position="281"/>
        <end position="347"/>
    </location>
</feature>
<dbReference type="Gene3D" id="3.40.50.150">
    <property type="entry name" value="Vaccinia Virus protein VP39"/>
    <property type="match status" value="2"/>
</dbReference>
<dbReference type="NCBIfam" id="TIGR01444">
    <property type="entry name" value="fkbM_fam"/>
    <property type="match status" value="1"/>
</dbReference>
<dbReference type="OrthoDB" id="5835829at2759"/>
<keyword evidence="4" id="KW-1185">Reference proteome</keyword>
<dbReference type="InterPro" id="IPR052514">
    <property type="entry name" value="SAM-dependent_MTase"/>
</dbReference>
<dbReference type="PANTHER" id="PTHR34203">
    <property type="entry name" value="METHYLTRANSFERASE, FKBM FAMILY PROTEIN"/>
    <property type="match status" value="1"/>
</dbReference>
<dbReference type="PANTHER" id="PTHR34203:SF13">
    <property type="entry name" value="EXPRESSED PROTEIN"/>
    <property type="match status" value="1"/>
</dbReference>
<keyword evidence="3" id="KW-0489">Methyltransferase</keyword>
<sequence>MGGAMHVFNVVLLFPLFSENKSKAPVQIERATQNTIILREKEMLLNLGLGLLAVATVTFVVSYILHHAIRKIGTVVHMPMQDGNKVWALSGDHGVNLVYKEIFLQKVYFQHGITLEGVERPVIVDLGANIGMFSKYCAETFSKALVFAAEPVDRLAAIAKRNSEKHMDRVKVANVGIGKHPGELSIEFNPSFTAGSSMHGKTIMDHASKGFLDWIYALVVDGVTSGTFPSFLKPWCTAMSIPYVRIVVFLLSIPFLTLSTAWIIGSTLPKILLKCRIISVDTMLKELDAPATGPIHLMKIDVEGAELEVLDGMSDSVWERVQQLVVEVHNIDGRVEKIRRMLASKGFTRIVNEDEDWEVHRLLDMTSLFAMRK</sequence>
<gene>
    <name evidence="3" type="ORF">BSAL_19225</name>
</gene>
<proteinExistence type="predicted"/>
<dbReference type="Pfam" id="PF05050">
    <property type="entry name" value="Methyltransf_21"/>
    <property type="match status" value="1"/>
</dbReference>
<reference evidence="4" key="1">
    <citation type="submission" date="2015-09" db="EMBL/GenBank/DDBJ databases">
        <authorList>
            <consortium name="Pathogen Informatics"/>
        </authorList>
    </citation>
    <scope>NUCLEOTIDE SEQUENCE [LARGE SCALE GENOMIC DNA]</scope>
    <source>
        <strain evidence="4">Lake Konstanz</strain>
    </source>
</reference>
<dbReference type="GO" id="GO:0032259">
    <property type="term" value="P:methylation"/>
    <property type="evidence" value="ECO:0007669"/>
    <property type="project" value="UniProtKB-KW"/>
</dbReference>
<dbReference type="OMA" id="QEDWDSH"/>
<dbReference type="EMBL" id="CYKH01001703">
    <property type="protein sequence ID" value="CUG89088.1"/>
    <property type="molecule type" value="Genomic_DNA"/>
</dbReference>
<dbReference type="SUPFAM" id="SSF53335">
    <property type="entry name" value="S-adenosyl-L-methionine-dependent methyltransferases"/>
    <property type="match status" value="2"/>
</dbReference>
<organism evidence="3 4">
    <name type="scientific">Bodo saltans</name>
    <name type="common">Flagellated protozoan</name>
    <dbReference type="NCBI Taxonomy" id="75058"/>
    <lineage>
        <taxon>Eukaryota</taxon>
        <taxon>Discoba</taxon>
        <taxon>Euglenozoa</taxon>
        <taxon>Kinetoplastea</taxon>
        <taxon>Metakinetoplastina</taxon>
        <taxon>Eubodonida</taxon>
        <taxon>Bodonidae</taxon>
        <taxon>Bodo</taxon>
    </lineage>
</organism>
<accession>A0A0S4JIM3</accession>
<feature type="transmembrane region" description="Helical" evidence="1">
    <location>
        <begin position="43"/>
        <end position="65"/>
    </location>
</feature>
<dbReference type="InterPro" id="IPR006342">
    <property type="entry name" value="FkbM_mtfrase"/>
</dbReference>
<dbReference type="GO" id="GO:0008168">
    <property type="term" value="F:methyltransferase activity"/>
    <property type="evidence" value="ECO:0007669"/>
    <property type="project" value="UniProtKB-KW"/>
</dbReference>
<evidence type="ECO:0000313" key="3">
    <source>
        <dbReference type="EMBL" id="CUG89088.1"/>
    </source>
</evidence>
<dbReference type="Proteomes" id="UP000051952">
    <property type="component" value="Unassembled WGS sequence"/>
</dbReference>
<evidence type="ECO:0000313" key="4">
    <source>
        <dbReference type="Proteomes" id="UP000051952"/>
    </source>
</evidence>
<evidence type="ECO:0000256" key="1">
    <source>
        <dbReference type="SAM" id="Phobius"/>
    </source>
</evidence>
<keyword evidence="1" id="KW-0472">Membrane</keyword>
<dbReference type="VEuPathDB" id="TriTrypDB:BSAL_19225"/>
<evidence type="ECO:0000259" key="2">
    <source>
        <dbReference type="Pfam" id="PF05050"/>
    </source>
</evidence>
<keyword evidence="1" id="KW-1133">Transmembrane helix</keyword>
<keyword evidence="3" id="KW-0808">Transferase</keyword>
<protein>
    <submittedName>
        <fullName evidence="3">Methyltransferase, putative</fullName>
    </submittedName>
</protein>
<keyword evidence="1" id="KW-0812">Transmembrane</keyword>